<name>A0A5B9DGF9_9ARCH</name>
<keyword evidence="1" id="KW-0812">Transmembrane</keyword>
<accession>A0A5B9DGF9</accession>
<evidence type="ECO:0000313" key="2">
    <source>
        <dbReference type="EMBL" id="QEE17757.1"/>
    </source>
</evidence>
<feature type="transmembrane region" description="Helical" evidence="1">
    <location>
        <begin position="6"/>
        <end position="34"/>
    </location>
</feature>
<evidence type="ECO:0000256" key="1">
    <source>
        <dbReference type="SAM" id="Phobius"/>
    </source>
</evidence>
<dbReference type="AlphaFoldDB" id="A0A5B9DGF9"/>
<proteinExistence type="predicted"/>
<sequence length="106" mass="12304">MGRITTILAVVLMALVFQKNPVFGIVVVIFYIYFKYRKSRFYYNKLIVQSGRRNALYVKKSIEEGLEKINDTLEKFQGSPQNTHADFLDTIKPKHEVPIDSGVYKN</sequence>
<organism evidence="2">
    <name type="scientific">Promethearchaeum syntrophicum</name>
    <dbReference type="NCBI Taxonomy" id="2594042"/>
    <lineage>
        <taxon>Archaea</taxon>
        <taxon>Promethearchaeati</taxon>
        <taxon>Promethearchaeota</taxon>
        <taxon>Promethearchaeia</taxon>
        <taxon>Promethearchaeales</taxon>
        <taxon>Promethearchaeaceae</taxon>
        <taxon>Promethearchaeum</taxon>
    </lineage>
</organism>
<keyword evidence="1" id="KW-1133">Transmembrane helix</keyword>
<dbReference type="EMBL" id="CP042905">
    <property type="protein sequence ID" value="QEE17757.1"/>
    <property type="molecule type" value="Genomic_DNA"/>
</dbReference>
<keyword evidence="1" id="KW-0472">Membrane</keyword>
<reference evidence="2" key="1">
    <citation type="journal article" date="2020" name="Nature">
        <title>Isolation of an archaeon at the prokaryote-eukaryote interface.</title>
        <authorList>
            <person name="Imachi H."/>
            <person name="Nobu M.K."/>
            <person name="Nakahara N."/>
            <person name="Morono Y."/>
            <person name="Ogawara M."/>
            <person name="Takaki Y."/>
            <person name="Takano Y."/>
            <person name="Uematsu K."/>
            <person name="Ikuta T."/>
            <person name="Ito M."/>
            <person name="Matsui Y."/>
            <person name="Miyazaki M."/>
            <person name="Murata K."/>
            <person name="Saito Y."/>
            <person name="Sakai S."/>
            <person name="Song C."/>
            <person name="Tasumi E."/>
            <person name="Yamanaka Y."/>
            <person name="Yamaguchi T."/>
            <person name="Kamagata Y."/>
            <person name="Tamaki H."/>
            <person name="Takai K."/>
        </authorList>
    </citation>
    <scope>NUCLEOTIDE SEQUENCE [LARGE SCALE GENOMIC DNA]</scope>
    <source>
        <strain evidence="2">MK-D1</strain>
    </source>
</reference>
<gene>
    <name evidence="2" type="ORF">DSAG12_03595</name>
</gene>
<protein>
    <submittedName>
        <fullName evidence="2">Uncharacterized protein</fullName>
    </submittedName>
</protein>